<dbReference type="EMBL" id="VHLG01000001">
    <property type="protein sequence ID" value="TPW33565.1"/>
    <property type="molecule type" value="Genomic_DNA"/>
</dbReference>
<protein>
    <submittedName>
        <fullName evidence="2">DUF454 domain-containing protein</fullName>
    </submittedName>
</protein>
<keyword evidence="1" id="KW-0812">Transmembrane</keyword>
<accession>A0A506UJT0</accession>
<evidence type="ECO:0000313" key="3">
    <source>
        <dbReference type="Proteomes" id="UP000318801"/>
    </source>
</evidence>
<comment type="caution">
    <text evidence="2">The sequence shown here is derived from an EMBL/GenBank/DDBJ whole genome shotgun (WGS) entry which is preliminary data.</text>
</comment>
<dbReference type="Proteomes" id="UP000318801">
    <property type="component" value="Unassembled WGS sequence"/>
</dbReference>
<proteinExistence type="predicted"/>
<dbReference type="RefSeq" id="WP_141147504.1">
    <property type="nucleotide sequence ID" value="NZ_VHLG01000001.1"/>
</dbReference>
<dbReference type="InterPro" id="IPR007401">
    <property type="entry name" value="DUF454"/>
</dbReference>
<organism evidence="2 3">
    <name type="scientific">Martelella alba</name>
    <dbReference type="NCBI Taxonomy" id="2590451"/>
    <lineage>
        <taxon>Bacteria</taxon>
        <taxon>Pseudomonadati</taxon>
        <taxon>Pseudomonadota</taxon>
        <taxon>Alphaproteobacteria</taxon>
        <taxon>Hyphomicrobiales</taxon>
        <taxon>Aurantimonadaceae</taxon>
        <taxon>Martelella</taxon>
    </lineage>
</organism>
<dbReference type="PIRSF" id="PIRSF016789">
    <property type="entry name" value="DUF454"/>
    <property type="match status" value="1"/>
</dbReference>
<evidence type="ECO:0000313" key="2">
    <source>
        <dbReference type="EMBL" id="TPW33565.1"/>
    </source>
</evidence>
<dbReference type="GO" id="GO:0005886">
    <property type="term" value="C:plasma membrane"/>
    <property type="evidence" value="ECO:0007669"/>
    <property type="project" value="TreeGrafter"/>
</dbReference>
<keyword evidence="3" id="KW-1185">Reference proteome</keyword>
<keyword evidence="1" id="KW-1133">Transmembrane helix</keyword>
<dbReference type="PANTHER" id="PTHR35813:SF1">
    <property type="entry name" value="INNER MEMBRANE PROTEIN YBAN"/>
    <property type="match status" value="1"/>
</dbReference>
<dbReference type="AlphaFoldDB" id="A0A506UJT0"/>
<reference evidence="2 3" key="1">
    <citation type="submission" date="2019-06" db="EMBL/GenBank/DDBJ databases">
        <authorList>
            <person name="Li M."/>
        </authorList>
    </citation>
    <scope>NUCLEOTIDE SEQUENCE [LARGE SCALE GENOMIC DNA]</scope>
    <source>
        <strain evidence="2 3">BGMRC2036</strain>
    </source>
</reference>
<dbReference type="PANTHER" id="PTHR35813">
    <property type="entry name" value="INNER MEMBRANE PROTEIN YBAN"/>
    <property type="match status" value="1"/>
</dbReference>
<dbReference type="Pfam" id="PF04304">
    <property type="entry name" value="DUF454"/>
    <property type="match status" value="1"/>
</dbReference>
<gene>
    <name evidence="2" type="ORF">FJU08_03160</name>
</gene>
<sequence length="124" mass="13244">MRRLLLLAGGWLMVGLAIVGAVLPIMPTVPFLIVAAAFFARSSPELEARLMNHKHFGPSLVQWRRHGAISTPAKLLAVTAMAGSFMSVLFFAEPPLVVLVAFALVLLTSAVFVVTRPRPVAAVA</sequence>
<feature type="transmembrane region" description="Helical" evidence="1">
    <location>
        <begin position="96"/>
        <end position="115"/>
    </location>
</feature>
<name>A0A506UJT0_9HYPH</name>
<evidence type="ECO:0000256" key="1">
    <source>
        <dbReference type="SAM" id="Phobius"/>
    </source>
</evidence>
<dbReference type="OrthoDB" id="9816293at2"/>
<keyword evidence="1" id="KW-0472">Membrane</keyword>